<feature type="compositionally biased region" description="Basic and acidic residues" evidence="1">
    <location>
        <begin position="77"/>
        <end position="86"/>
    </location>
</feature>
<name>A0A7S0RY68_9CHLO</name>
<gene>
    <name evidence="2" type="ORF">CLEI1391_LOCUS15382</name>
</gene>
<evidence type="ECO:0000313" key="2">
    <source>
        <dbReference type="EMBL" id="CAD8691060.1"/>
    </source>
</evidence>
<evidence type="ECO:0000256" key="1">
    <source>
        <dbReference type="SAM" id="MobiDB-lite"/>
    </source>
</evidence>
<protein>
    <submittedName>
        <fullName evidence="2">Uncharacterized protein</fullName>
    </submittedName>
</protein>
<sequence length="393" mass="40100">MASNQDVHKELEALADQAQSFLRRSSGDMTSAHEHALDMDLGSMVAPDNQHAISSPGGSFSAVAAAVTQHLHLLESKHQQWRHEGKPSTAESASDPSTTEAGVHPAGARAFDTLMQALLRVLHLSVSYDTQRIRSMKPGDSTGSSAQAASAAGSVRAAQHVALDLLHAVPAISRLAFNEFIAGYDGMMRVHEVYTAILDALTGQPGGAPATQMPLDMQRELSRRLSVDGGAAGGPGPGSAGPTSPLGSSGRQLSAHPQDLLALVRSPSPAPPTPAPPPTVLGGSGSGGAQAARAGVRSHPLLDGGAGEGGGVACSGEGEGGGGQGEDEEDDPHELAQAALLQAAAMPLDTRGCAHVRTALQKRPCMVLLRMVLRLKEKVAAGEGSAGGASMQQ</sequence>
<dbReference type="AlphaFoldDB" id="A0A7S0RY68"/>
<proteinExistence type="predicted"/>
<feature type="compositionally biased region" description="Gly residues" evidence="1">
    <location>
        <begin position="230"/>
        <end position="239"/>
    </location>
</feature>
<reference evidence="2" key="1">
    <citation type="submission" date="2021-01" db="EMBL/GenBank/DDBJ databases">
        <authorList>
            <person name="Corre E."/>
            <person name="Pelletier E."/>
            <person name="Niang G."/>
            <person name="Scheremetjew M."/>
            <person name="Finn R."/>
            <person name="Kale V."/>
            <person name="Holt S."/>
            <person name="Cochrane G."/>
            <person name="Meng A."/>
            <person name="Brown T."/>
            <person name="Cohen L."/>
        </authorList>
    </citation>
    <scope>NUCLEOTIDE SEQUENCE</scope>
    <source>
        <strain evidence="2">SAG 11-49</strain>
    </source>
</reference>
<feature type="compositionally biased region" description="Low complexity" evidence="1">
    <location>
        <begin position="240"/>
        <end position="250"/>
    </location>
</feature>
<feature type="region of interest" description="Disordered" evidence="1">
    <location>
        <begin position="226"/>
        <end position="332"/>
    </location>
</feature>
<organism evidence="2">
    <name type="scientific">Chlamydomonas leiostraca</name>
    <dbReference type="NCBI Taxonomy" id="1034604"/>
    <lineage>
        <taxon>Eukaryota</taxon>
        <taxon>Viridiplantae</taxon>
        <taxon>Chlorophyta</taxon>
        <taxon>core chlorophytes</taxon>
        <taxon>Chlorophyceae</taxon>
        <taxon>CS clade</taxon>
        <taxon>Chlamydomonadales</taxon>
        <taxon>Chlamydomonadaceae</taxon>
        <taxon>Chlamydomonas</taxon>
    </lineage>
</organism>
<accession>A0A7S0RY68</accession>
<feature type="compositionally biased region" description="Polar residues" evidence="1">
    <location>
        <begin position="89"/>
        <end position="100"/>
    </location>
</feature>
<feature type="compositionally biased region" description="Gly residues" evidence="1">
    <location>
        <begin position="304"/>
        <end position="324"/>
    </location>
</feature>
<dbReference type="EMBL" id="HBFB01027525">
    <property type="protein sequence ID" value="CAD8691060.1"/>
    <property type="molecule type" value="Transcribed_RNA"/>
</dbReference>
<feature type="region of interest" description="Disordered" evidence="1">
    <location>
        <begin position="77"/>
        <end position="103"/>
    </location>
</feature>
<feature type="compositionally biased region" description="Pro residues" evidence="1">
    <location>
        <begin position="268"/>
        <end position="279"/>
    </location>
</feature>